<dbReference type="GO" id="GO:0003824">
    <property type="term" value="F:catalytic activity"/>
    <property type="evidence" value="ECO:0007669"/>
    <property type="project" value="UniProtKB-ARBA"/>
</dbReference>
<dbReference type="Gene3D" id="1.50.10.10">
    <property type="match status" value="1"/>
</dbReference>
<dbReference type="Proteomes" id="UP000572817">
    <property type="component" value="Unassembled WGS sequence"/>
</dbReference>
<protein>
    <submittedName>
        <fullName evidence="3">Bacterial alpha-L-rhamnosidase</fullName>
    </submittedName>
</protein>
<gene>
    <name evidence="3" type="ORF">GTA08_BOTSDO09535</name>
</gene>
<evidence type="ECO:0000259" key="2">
    <source>
        <dbReference type="Pfam" id="PF17390"/>
    </source>
</evidence>
<feature type="domain" description="Alpha-L-rhamnosidase C-terminal" evidence="2">
    <location>
        <begin position="293"/>
        <end position="356"/>
    </location>
</feature>
<dbReference type="InterPro" id="IPR008928">
    <property type="entry name" value="6-hairpin_glycosidase_sf"/>
</dbReference>
<comment type="caution">
    <text evidence="3">The sequence shown here is derived from an EMBL/GenBank/DDBJ whole genome shotgun (WGS) entry which is preliminary data.</text>
</comment>
<evidence type="ECO:0000313" key="3">
    <source>
        <dbReference type="EMBL" id="KAF4303602.1"/>
    </source>
</evidence>
<accession>A0A8H4ILX7</accession>
<dbReference type="AlphaFoldDB" id="A0A8H4ILX7"/>
<dbReference type="InterPro" id="IPR012341">
    <property type="entry name" value="6hp_glycosidase-like_sf"/>
</dbReference>
<keyword evidence="4" id="KW-1185">Reference proteome</keyword>
<dbReference type="Pfam" id="PF17389">
    <property type="entry name" value="Bac_rhamnosid6H"/>
    <property type="match status" value="1"/>
</dbReference>
<dbReference type="InterPro" id="IPR035396">
    <property type="entry name" value="Bac_rhamnosid6H"/>
</dbReference>
<feature type="domain" description="Alpha-L-rhamnosidase six-hairpin glycosidase" evidence="1">
    <location>
        <begin position="5"/>
        <end position="186"/>
    </location>
</feature>
<dbReference type="InterPro" id="IPR035398">
    <property type="entry name" value="Bac_rhamnosid_C"/>
</dbReference>
<dbReference type="PANTHER" id="PTHR34987:SF6">
    <property type="entry name" value="ALPHA-L-RHAMNOSIDASE SIX-HAIRPIN GLYCOSIDASE DOMAIN-CONTAINING PROTEIN"/>
    <property type="match status" value="1"/>
</dbReference>
<name>A0A8H4ILX7_9PEZI</name>
<dbReference type="Gene3D" id="2.60.420.10">
    <property type="entry name" value="Maltose phosphorylase, domain 3"/>
    <property type="match status" value="1"/>
</dbReference>
<evidence type="ECO:0000313" key="4">
    <source>
        <dbReference type="Proteomes" id="UP000572817"/>
    </source>
</evidence>
<proteinExistence type="predicted"/>
<evidence type="ECO:0000259" key="1">
    <source>
        <dbReference type="Pfam" id="PF17389"/>
    </source>
</evidence>
<dbReference type="GO" id="GO:0005975">
    <property type="term" value="P:carbohydrate metabolic process"/>
    <property type="evidence" value="ECO:0007669"/>
    <property type="project" value="InterPro"/>
</dbReference>
<dbReference type="EMBL" id="WWBZ02000062">
    <property type="protein sequence ID" value="KAF4303602.1"/>
    <property type="molecule type" value="Genomic_DNA"/>
</dbReference>
<organism evidence="3 4">
    <name type="scientific">Botryosphaeria dothidea</name>
    <dbReference type="NCBI Taxonomy" id="55169"/>
    <lineage>
        <taxon>Eukaryota</taxon>
        <taxon>Fungi</taxon>
        <taxon>Dikarya</taxon>
        <taxon>Ascomycota</taxon>
        <taxon>Pezizomycotina</taxon>
        <taxon>Dothideomycetes</taxon>
        <taxon>Dothideomycetes incertae sedis</taxon>
        <taxon>Botryosphaeriales</taxon>
        <taxon>Botryosphaeriaceae</taxon>
        <taxon>Botryosphaeria</taxon>
    </lineage>
</organism>
<dbReference type="OrthoDB" id="10036721at2759"/>
<dbReference type="Pfam" id="PF17390">
    <property type="entry name" value="Bac_rhamnosid_C"/>
    <property type="match status" value="1"/>
</dbReference>
<dbReference type="SUPFAM" id="SSF48208">
    <property type="entry name" value="Six-hairpin glycosidases"/>
    <property type="match status" value="1"/>
</dbReference>
<reference evidence="3" key="1">
    <citation type="submission" date="2020-04" db="EMBL/GenBank/DDBJ databases">
        <title>Genome Assembly and Annotation of Botryosphaeria dothidea sdau 11-99, a Latent Pathogen of Apple Fruit Ring Rot in China.</title>
        <authorList>
            <person name="Yu C."/>
            <person name="Diao Y."/>
            <person name="Lu Q."/>
            <person name="Zhao J."/>
            <person name="Cui S."/>
            <person name="Peng C."/>
            <person name="He B."/>
            <person name="Liu H."/>
        </authorList>
    </citation>
    <scope>NUCLEOTIDE SEQUENCE [LARGE SCALE GENOMIC DNA]</scope>
    <source>
        <strain evidence="3">Sdau11-99</strain>
    </source>
</reference>
<sequence>MFYHQNSTTGRFPYAGPATRSFNGRNTSDTYHAWNLISIFNYAIFTGDEAWVRLHWDNITRGIDYVLVDLDSAVGLHNQSTRYDWGRQGAGGYNSALNALDYHALSTLSSLAASFEKVDLAAKWAAAAARIKTAYNAYLWDSDASLYTDNTTTSLHPQDGNTLALLFNLTNDANQSAALSAALTANWNKIGPVTPELPDVISPFISGVEVLAHFQAHETARALDLIRRLWGYLLDSPLMTGSTFAEGLAANGSLYYRGASGYNYDPAYTSMSHSWSSAPTIALTTKLAGLEITGWRKWTFAPQSGPLHEVKSGFHSPFGQFKVEWVVGNGTMRATVDTPVGTVGEMRLPWDCESVIVNGLEWSGDSLEEGNHLEAEATGCQV</sequence>
<dbReference type="PANTHER" id="PTHR34987">
    <property type="entry name" value="C, PUTATIVE (AFU_ORTHOLOGUE AFUA_3G02880)-RELATED"/>
    <property type="match status" value="1"/>
</dbReference>